<dbReference type="PANTHER" id="PTHR42770">
    <property type="entry name" value="AMINO ACID TRANSPORTER-RELATED"/>
    <property type="match status" value="1"/>
</dbReference>
<sequence>MANQEANLKKVLGLGDVMSIGAGQIIGAGVMALTGIAIGMTGSGVTLAFVISSVFTLFMVLPIAVMGSAIPTTGGLYRYTSRLLSPKIGFFWLTLFILAQLTLAMYSISFAEYVQGLVPSAPLKLVAFTLLTVFFIANLVGVKFAALVEKFMVIILLVALIVFVVWGMPEVNYAVFNTGEMFPSGFVGFFMAVGLLSFATGGAQVVAELGGEMKNPGRDIPLTIIVTTLAIGLLYAFMATIAVGVLPIVDVANMPLTDVARTILPGPLFIFFMVGGAMFALATTLNATLSWVTKGIMIACEDGWLPKSLGKVNKRFGTPHWLLTLFYIIGVIPIVTGLSLGLISALGTGVFLLSNIIPVFAATKLPKKYPELYKRAPFKLSPLVLNTIVYIGVALLLFQGYLLMSSLFYKIIIGAVVYMAVAATYVIIVGNNSKYGLNKPLHFENEPDSNFGNDPSIKLETAATLGEAIPVAKPSTQLD</sequence>
<feature type="transmembrane region" description="Helical" evidence="6">
    <location>
        <begin position="268"/>
        <end position="289"/>
    </location>
</feature>
<keyword evidence="2" id="KW-1003">Cell membrane</keyword>
<evidence type="ECO:0000256" key="4">
    <source>
        <dbReference type="ARBA" id="ARBA00022989"/>
    </source>
</evidence>
<evidence type="ECO:0000313" key="7">
    <source>
        <dbReference type="EMBL" id="TQR12510.1"/>
    </source>
</evidence>
<feature type="transmembrane region" description="Helical" evidence="6">
    <location>
        <begin position="222"/>
        <end position="248"/>
    </location>
</feature>
<dbReference type="PIRSF" id="PIRSF006060">
    <property type="entry name" value="AA_transporter"/>
    <property type="match status" value="1"/>
</dbReference>
<dbReference type="AlphaFoldDB" id="A0A544T4Y6"/>
<dbReference type="EMBL" id="VDGH01000007">
    <property type="protein sequence ID" value="TQR12510.1"/>
    <property type="molecule type" value="Genomic_DNA"/>
</dbReference>
<keyword evidence="5 6" id="KW-0472">Membrane</keyword>
<dbReference type="InterPro" id="IPR050367">
    <property type="entry name" value="APC_superfamily"/>
</dbReference>
<feature type="transmembrane region" description="Helical" evidence="6">
    <location>
        <begin position="88"/>
        <end position="109"/>
    </location>
</feature>
<organism evidence="7 8">
    <name type="scientific">Psychrobacillus lasiicapitis</name>
    <dbReference type="NCBI Taxonomy" id="1636719"/>
    <lineage>
        <taxon>Bacteria</taxon>
        <taxon>Bacillati</taxon>
        <taxon>Bacillota</taxon>
        <taxon>Bacilli</taxon>
        <taxon>Bacillales</taxon>
        <taxon>Bacillaceae</taxon>
        <taxon>Psychrobacillus</taxon>
    </lineage>
</organism>
<evidence type="ECO:0000256" key="5">
    <source>
        <dbReference type="ARBA" id="ARBA00023136"/>
    </source>
</evidence>
<feature type="transmembrane region" description="Helical" evidence="6">
    <location>
        <begin position="12"/>
        <end position="38"/>
    </location>
</feature>
<evidence type="ECO:0000313" key="8">
    <source>
        <dbReference type="Proteomes" id="UP000317316"/>
    </source>
</evidence>
<dbReference type="GO" id="GO:0022857">
    <property type="term" value="F:transmembrane transporter activity"/>
    <property type="evidence" value="ECO:0007669"/>
    <property type="project" value="InterPro"/>
</dbReference>
<dbReference type="GO" id="GO:0005886">
    <property type="term" value="C:plasma membrane"/>
    <property type="evidence" value="ECO:0007669"/>
    <property type="project" value="UniProtKB-SubCell"/>
</dbReference>
<name>A0A544T4Y6_9BACI</name>
<comment type="caution">
    <text evidence="7">The sequence shown here is derived from an EMBL/GenBank/DDBJ whole genome shotgun (WGS) entry which is preliminary data.</text>
</comment>
<reference evidence="7 8" key="1">
    <citation type="submission" date="2019-05" db="EMBL/GenBank/DDBJ databases">
        <title>Psychrobacillus vulpis sp. nov., a new species isolated from feces of a red fox that inhabits in The Tablas de Daimiel Natural Park, Albacete, Spain.</title>
        <authorList>
            <person name="Rodriguez M."/>
            <person name="Reina J.C."/>
            <person name="Bejar V."/>
            <person name="Llamas I."/>
        </authorList>
    </citation>
    <scope>NUCLEOTIDE SEQUENCE [LARGE SCALE GENOMIC DNA]</scope>
    <source>
        <strain evidence="7 8">NEAU-3TGS17</strain>
    </source>
</reference>
<feature type="transmembrane region" description="Helical" evidence="6">
    <location>
        <begin position="342"/>
        <end position="362"/>
    </location>
</feature>
<keyword evidence="3 6" id="KW-0812">Transmembrane</keyword>
<feature type="transmembrane region" description="Helical" evidence="6">
    <location>
        <begin position="147"/>
        <end position="166"/>
    </location>
</feature>
<evidence type="ECO:0000256" key="3">
    <source>
        <dbReference type="ARBA" id="ARBA00022692"/>
    </source>
</evidence>
<feature type="transmembrane region" description="Helical" evidence="6">
    <location>
        <begin position="408"/>
        <end position="429"/>
    </location>
</feature>
<dbReference type="RefSeq" id="WP_142539290.1">
    <property type="nucleotide sequence ID" value="NZ_BMIE01000006.1"/>
</dbReference>
<dbReference type="Gene3D" id="1.20.1740.10">
    <property type="entry name" value="Amino acid/polyamine transporter I"/>
    <property type="match status" value="1"/>
</dbReference>
<feature type="transmembrane region" description="Helical" evidence="6">
    <location>
        <begin position="121"/>
        <end position="140"/>
    </location>
</feature>
<gene>
    <name evidence="7" type="ORF">FG382_12850</name>
</gene>
<keyword evidence="8" id="KW-1185">Reference proteome</keyword>
<feature type="transmembrane region" description="Helical" evidence="6">
    <location>
        <begin position="383"/>
        <end position="402"/>
    </location>
</feature>
<feature type="transmembrane region" description="Helical" evidence="6">
    <location>
        <begin position="44"/>
        <end position="67"/>
    </location>
</feature>
<accession>A0A544T4Y6</accession>
<proteinExistence type="predicted"/>
<dbReference type="Pfam" id="PF13520">
    <property type="entry name" value="AA_permease_2"/>
    <property type="match status" value="1"/>
</dbReference>
<dbReference type="InterPro" id="IPR002293">
    <property type="entry name" value="AA/rel_permease1"/>
</dbReference>
<dbReference type="OrthoDB" id="9762947at2"/>
<protein>
    <submittedName>
        <fullName evidence="7">Amino acid permease</fullName>
    </submittedName>
</protein>
<dbReference type="Proteomes" id="UP000317316">
    <property type="component" value="Unassembled WGS sequence"/>
</dbReference>
<dbReference type="PANTHER" id="PTHR42770:SF7">
    <property type="entry name" value="MEMBRANE PROTEIN"/>
    <property type="match status" value="1"/>
</dbReference>
<comment type="subcellular location">
    <subcellularLocation>
        <location evidence="1">Cell membrane</location>
        <topology evidence="1">Multi-pass membrane protein</topology>
    </subcellularLocation>
</comment>
<feature type="transmembrane region" description="Helical" evidence="6">
    <location>
        <begin position="186"/>
        <end position="210"/>
    </location>
</feature>
<keyword evidence="4 6" id="KW-1133">Transmembrane helix</keyword>
<evidence type="ECO:0000256" key="1">
    <source>
        <dbReference type="ARBA" id="ARBA00004651"/>
    </source>
</evidence>
<feature type="transmembrane region" description="Helical" evidence="6">
    <location>
        <begin position="316"/>
        <end position="336"/>
    </location>
</feature>
<evidence type="ECO:0000256" key="2">
    <source>
        <dbReference type="ARBA" id="ARBA00022475"/>
    </source>
</evidence>
<evidence type="ECO:0000256" key="6">
    <source>
        <dbReference type="SAM" id="Phobius"/>
    </source>
</evidence>